<feature type="region of interest" description="Disordered" evidence="2">
    <location>
        <begin position="190"/>
        <end position="209"/>
    </location>
</feature>
<feature type="compositionally biased region" description="Polar residues" evidence="2">
    <location>
        <begin position="190"/>
        <end position="206"/>
    </location>
</feature>
<feature type="region of interest" description="Disordered" evidence="2">
    <location>
        <begin position="290"/>
        <end position="332"/>
    </location>
</feature>
<keyword evidence="1" id="KW-0175">Coiled coil</keyword>
<feature type="transmembrane region" description="Helical" evidence="3">
    <location>
        <begin position="13"/>
        <end position="37"/>
    </location>
</feature>
<feature type="compositionally biased region" description="Basic and acidic residues" evidence="2">
    <location>
        <begin position="569"/>
        <end position="587"/>
    </location>
</feature>
<keyword evidence="4" id="KW-1185">Reference proteome</keyword>
<keyword evidence="3" id="KW-0812">Transmembrane</keyword>
<evidence type="ECO:0000256" key="1">
    <source>
        <dbReference type="SAM" id="Coils"/>
    </source>
</evidence>
<dbReference type="Proteomes" id="UP000887577">
    <property type="component" value="Unplaced"/>
</dbReference>
<feature type="region of interest" description="Disordered" evidence="2">
    <location>
        <begin position="482"/>
        <end position="524"/>
    </location>
</feature>
<evidence type="ECO:0000313" key="5">
    <source>
        <dbReference type="WBParaSite" id="PSU_v2.g2024.t1"/>
    </source>
</evidence>
<feature type="compositionally biased region" description="Low complexity" evidence="2">
    <location>
        <begin position="381"/>
        <end position="393"/>
    </location>
</feature>
<accession>A0A914YMS8</accession>
<name>A0A914YMS8_9BILA</name>
<feature type="region of interest" description="Disordered" evidence="2">
    <location>
        <begin position="233"/>
        <end position="254"/>
    </location>
</feature>
<reference evidence="5" key="1">
    <citation type="submission" date="2022-11" db="UniProtKB">
        <authorList>
            <consortium name="WormBaseParasite"/>
        </authorList>
    </citation>
    <scope>IDENTIFICATION</scope>
</reference>
<feature type="region of interest" description="Disordered" evidence="2">
    <location>
        <begin position="381"/>
        <end position="400"/>
    </location>
</feature>
<keyword evidence="3" id="KW-1133">Transmembrane helix</keyword>
<sequence>MEEHHKGVRYADYFFLLAILFIFLIFFCLLCTGGLIVTRWSYKRRTKEKLDEEREKHRREEDAWKECERKVREEVDRKNVRAREEVNRENVWAREVDRKNVRAREEVDRENVWAREEVDRKNVWALERDIGSTKSPYDLTSPTPFSTKITAPQLIWPSKTFEDSNDPYWRSRTEHVTAAKKLRLTTKNESLTTNSISQTPTESSKASTPIITESDEITEITQSPLNNIIQSQSPASVSVEMPSSPPINKKKEKTKIGCQPKVVAEVVQVLSKYREFDDWRLPNERFELINEEEESPRKPTNLSSSPAAATTSTVSTKSPISPVSSTPSSTKITAPQLISWPSKTFEDSNDPFLSNDPYWRSRTDHVTAAEKLRLTTKNESLTTTTNSISQTPTESSKASTPIITEADEITERTQSPLNNIIQSPASVSVEMTSPPPINKKKEKIKIGCQPKVVAGVVQVLAKYREFDDWRLPKERFELINEEEESPKKLTNLSSPAAATTSTVSSKSPFDLTSPTPSSTKITAPQLISWPSKTFEDSNDPFLSNNPYWRSRTEHFTTTEKLQISNTCKKKGEEKDSNDNKLPEETTAKLHRAQVIEIIKTDKTQESP</sequence>
<dbReference type="WBParaSite" id="PSU_v2.g2024.t1">
    <property type="protein sequence ID" value="PSU_v2.g2024.t1"/>
    <property type="gene ID" value="PSU_v2.g2024"/>
</dbReference>
<organism evidence="4 5">
    <name type="scientific">Panagrolaimus superbus</name>
    <dbReference type="NCBI Taxonomy" id="310955"/>
    <lineage>
        <taxon>Eukaryota</taxon>
        <taxon>Metazoa</taxon>
        <taxon>Ecdysozoa</taxon>
        <taxon>Nematoda</taxon>
        <taxon>Chromadorea</taxon>
        <taxon>Rhabditida</taxon>
        <taxon>Tylenchina</taxon>
        <taxon>Panagrolaimomorpha</taxon>
        <taxon>Panagrolaimoidea</taxon>
        <taxon>Panagrolaimidae</taxon>
        <taxon>Panagrolaimus</taxon>
    </lineage>
</organism>
<feature type="compositionally biased region" description="Low complexity" evidence="2">
    <location>
        <begin position="493"/>
        <end position="507"/>
    </location>
</feature>
<feature type="compositionally biased region" description="Low complexity" evidence="2">
    <location>
        <begin position="299"/>
        <end position="332"/>
    </location>
</feature>
<dbReference type="AlphaFoldDB" id="A0A914YMS8"/>
<feature type="region of interest" description="Disordered" evidence="2">
    <location>
        <begin position="563"/>
        <end position="587"/>
    </location>
</feature>
<keyword evidence="3" id="KW-0472">Membrane</keyword>
<proteinExistence type="predicted"/>
<protein>
    <submittedName>
        <fullName evidence="5">Uncharacterized protein</fullName>
    </submittedName>
</protein>
<evidence type="ECO:0000256" key="2">
    <source>
        <dbReference type="SAM" id="MobiDB-lite"/>
    </source>
</evidence>
<evidence type="ECO:0000256" key="3">
    <source>
        <dbReference type="SAM" id="Phobius"/>
    </source>
</evidence>
<feature type="coiled-coil region" evidence="1">
    <location>
        <begin position="43"/>
        <end position="70"/>
    </location>
</feature>
<evidence type="ECO:0000313" key="4">
    <source>
        <dbReference type="Proteomes" id="UP000887577"/>
    </source>
</evidence>
<feature type="compositionally biased region" description="Polar residues" evidence="2">
    <location>
        <begin position="510"/>
        <end position="522"/>
    </location>
</feature>